<dbReference type="OrthoDB" id="9792858at2"/>
<evidence type="ECO:0000256" key="1">
    <source>
        <dbReference type="ARBA" id="ARBA00023002"/>
    </source>
</evidence>
<gene>
    <name evidence="4" type="ORF">D7294_29105</name>
</gene>
<evidence type="ECO:0000313" key="5">
    <source>
        <dbReference type="Proteomes" id="UP000272474"/>
    </source>
</evidence>
<dbReference type="SUPFAM" id="SSF50475">
    <property type="entry name" value="FMN-binding split barrel"/>
    <property type="match status" value="1"/>
</dbReference>
<protein>
    <submittedName>
        <fullName evidence="4">Flavin reductase</fullName>
    </submittedName>
</protein>
<organism evidence="4 5">
    <name type="scientific">Streptomyces hoynatensis</name>
    <dbReference type="NCBI Taxonomy" id="1141874"/>
    <lineage>
        <taxon>Bacteria</taxon>
        <taxon>Bacillati</taxon>
        <taxon>Actinomycetota</taxon>
        <taxon>Actinomycetes</taxon>
        <taxon>Kitasatosporales</taxon>
        <taxon>Streptomycetaceae</taxon>
        <taxon>Streptomyces</taxon>
    </lineage>
</organism>
<keyword evidence="5" id="KW-1185">Reference proteome</keyword>
<feature type="region of interest" description="Disordered" evidence="2">
    <location>
        <begin position="1"/>
        <end position="22"/>
    </location>
</feature>
<evidence type="ECO:0000313" key="4">
    <source>
        <dbReference type="EMBL" id="RKN36983.1"/>
    </source>
</evidence>
<feature type="domain" description="Flavin reductase like" evidence="3">
    <location>
        <begin position="33"/>
        <end position="179"/>
    </location>
</feature>
<dbReference type="SMART" id="SM00903">
    <property type="entry name" value="Flavin_Reduct"/>
    <property type="match status" value="1"/>
</dbReference>
<dbReference type="Proteomes" id="UP000272474">
    <property type="component" value="Unassembled WGS sequence"/>
</dbReference>
<evidence type="ECO:0000259" key="3">
    <source>
        <dbReference type="SMART" id="SM00903"/>
    </source>
</evidence>
<comment type="caution">
    <text evidence="4">The sequence shown here is derived from an EMBL/GenBank/DDBJ whole genome shotgun (WGS) entry which is preliminary data.</text>
</comment>
<dbReference type="Gene3D" id="2.30.110.10">
    <property type="entry name" value="Electron Transport, Fmn-binding Protein, Chain A"/>
    <property type="match status" value="1"/>
</dbReference>
<accession>A0A3A9YKE0</accession>
<sequence length="186" mass="19057">MPPTATHRTGNPAAAPPGAASGTAHDRAFLDAMSALASGVCVVTTLAPDGTPAGFTSTAVMSLSRTPRLLAIAVDRGSRTLRALLAGRKFALNVLHATGEEISRRFADPAADRFAGLAWTPDEEGLPLLTAHSTHILACDLAEELPAGDHLLLIGAVRRALPCARDGGALVHLGRHYHPLGAGAAA</sequence>
<keyword evidence="1" id="KW-0560">Oxidoreductase</keyword>
<dbReference type="GO" id="GO:0006208">
    <property type="term" value="P:pyrimidine nucleobase catabolic process"/>
    <property type="evidence" value="ECO:0007669"/>
    <property type="project" value="TreeGrafter"/>
</dbReference>
<reference evidence="4 5" key="1">
    <citation type="journal article" date="2014" name="Int. J. Syst. Evol. Microbiol.">
        <title>Streptomyces hoynatensis sp. nov., isolated from deep marine sediment.</title>
        <authorList>
            <person name="Veyisoglu A."/>
            <person name="Sahin N."/>
        </authorList>
    </citation>
    <scope>NUCLEOTIDE SEQUENCE [LARGE SCALE GENOMIC DNA]</scope>
    <source>
        <strain evidence="4 5">KCTC 29097</strain>
    </source>
</reference>
<dbReference type="InterPro" id="IPR050268">
    <property type="entry name" value="NADH-dep_flavin_reductase"/>
</dbReference>
<proteinExistence type="predicted"/>
<dbReference type="RefSeq" id="WP_120684802.1">
    <property type="nucleotide sequence ID" value="NZ_RBAL01000029.1"/>
</dbReference>
<dbReference type="GO" id="GO:0042602">
    <property type="term" value="F:riboflavin reductase (NADPH) activity"/>
    <property type="evidence" value="ECO:0007669"/>
    <property type="project" value="TreeGrafter"/>
</dbReference>
<dbReference type="PANTHER" id="PTHR30466">
    <property type="entry name" value="FLAVIN REDUCTASE"/>
    <property type="match status" value="1"/>
</dbReference>
<dbReference type="GO" id="GO:0010181">
    <property type="term" value="F:FMN binding"/>
    <property type="evidence" value="ECO:0007669"/>
    <property type="project" value="InterPro"/>
</dbReference>
<dbReference type="EMBL" id="RBAL01000029">
    <property type="protein sequence ID" value="RKN36983.1"/>
    <property type="molecule type" value="Genomic_DNA"/>
</dbReference>
<dbReference type="InterPro" id="IPR002563">
    <property type="entry name" value="Flavin_Rdtase-like_dom"/>
</dbReference>
<feature type="compositionally biased region" description="Low complexity" evidence="2">
    <location>
        <begin position="10"/>
        <end position="22"/>
    </location>
</feature>
<evidence type="ECO:0000256" key="2">
    <source>
        <dbReference type="SAM" id="MobiDB-lite"/>
    </source>
</evidence>
<dbReference type="PANTHER" id="PTHR30466:SF1">
    <property type="entry name" value="FMN REDUCTASE (NADH) RUTF"/>
    <property type="match status" value="1"/>
</dbReference>
<dbReference type="InterPro" id="IPR012349">
    <property type="entry name" value="Split_barrel_FMN-bd"/>
</dbReference>
<dbReference type="Pfam" id="PF01613">
    <property type="entry name" value="Flavin_Reduct"/>
    <property type="match status" value="1"/>
</dbReference>
<dbReference type="AlphaFoldDB" id="A0A3A9YKE0"/>
<name>A0A3A9YKE0_9ACTN</name>